<dbReference type="PANTHER" id="PTHR30267">
    <property type="entry name" value="PROTEIN KINASE PRKA"/>
    <property type="match status" value="1"/>
</dbReference>
<evidence type="ECO:0000313" key="2">
    <source>
        <dbReference type="EMBL" id="NER17935.1"/>
    </source>
</evidence>
<dbReference type="EMBL" id="JAABOQ010000004">
    <property type="protein sequence ID" value="NER17935.1"/>
    <property type="molecule type" value="Genomic_DNA"/>
</dbReference>
<dbReference type="GO" id="GO:0004672">
    <property type="term" value="F:protein kinase activity"/>
    <property type="evidence" value="ECO:0007669"/>
    <property type="project" value="TreeGrafter"/>
</dbReference>
<gene>
    <name evidence="2" type="ORF">GWK10_11980</name>
</gene>
<name>A0A6M0CJ38_9FLAO</name>
<dbReference type="Pfam" id="PF07728">
    <property type="entry name" value="AAA_5"/>
    <property type="match status" value="1"/>
</dbReference>
<proteinExistence type="predicted"/>
<dbReference type="InterPro" id="IPR027417">
    <property type="entry name" value="P-loop_NTPase"/>
</dbReference>
<accession>A0A6M0CJ38</accession>
<dbReference type="Gene3D" id="3.40.50.300">
    <property type="entry name" value="P-loop containing nucleotide triphosphate hydrolases"/>
    <property type="match status" value="1"/>
</dbReference>
<organism evidence="2 3">
    <name type="scientific">Spongiivirga citrea</name>
    <dbReference type="NCBI Taxonomy" id="1481457"/>
    <lineage>
        <taxon>Bacteria</taxon>
        <taxon>Pseudomonadati</taxon>
        <taxon>Bacteroidota</taxon>
        <taxon>Flavobacteriia</taxon>
        <taxon>Flavobacteriales</taxon>
        <taxon>Flavobacteriaceae</taxon>
        <taxon>Spongiivirga</taxon>
    </lineage>
</organism>
<dbReference type="GO" id="GO:0016887">
    <property type="term" value="F:ATP hydrolysis activity"/>
    <property type="evidence" value="ECO:0007669"/>
    <property type="project" value="InterPro"/>
</dbReference>
<dbReference type="SUPFAM" id="SSF52540">
    <property type="entry name" value="P-loop containing nucleoside triphosphate hydrolases"/>
    <property type="match status" value="1"/>
</dbReference>
<dbReference type="RefSeq" id="WP_164032602.1">
    <property type="nucleotide sequence ID" value="NZ_JAABOQ010000004.1"/>
</dbReference>
<feature type="domain" description="ATPase dynein-related AAA" evidence="1">
    <location>
        <begin position="129"/>
        <end position="243"/>
    </location>
</feature>
<keyword evidence="3" id="KW-1185">Reference proteome</keyword>
<evidence type="ECO:0000259" key="1">
    <source>
        <dbReference type="Pfam" id="PF07728"/>
    </source>
</evidence>
<dbReference type="InterPro" id="IPR011704">
    <property type="entry name" value="ATPase_dyneun-rel_AAA"/>
</dbReference>
<dbReference type="AlphaFoldDB" id="A0A6M0CJ38"/>
<protein>
    <submittedName>
        <fullName evidence="2">AAA domain-containing protein</fullName>
    </submittedName>
</protein>
<reference evidence="2 3" key="1">
    <citation type="submission" date="2020-01" db="EMBL/GenBank/DDBJ databases">
        <title>Spongiivirga citrea KCTC 32990T.</title>
        <authorList>
            <person name="Wang G."/>
        </authorList>
    </citation>
    <scope>NUCLEOTIDE SEQUENCE [LARGE SCALE GENOMIC DNA]</scope>
    <source>
        <strain evidence="2 3">KCTC 32990</strain>
    </source>
</reference>
<dbReference type="GO" id="GO:0005524">
    <property type="term" value="F:ATP binding"/>
    <property type="evidence" value="ECO:0007669"/>
    <property type="project" value="InterPro"/>
</dbReference>
<sequence length="487" mass="55191">MNTKDIKTLGQLKAAGYQSKSIKEELRSNLISKIKNKETTFTGVHGYENSVIPELERAILSKHNINLLGLRGQAKTRLARLMVGLLNEYIPFVEGSEINDDPLSPISRFAKTTIAEKGDDTPIAWLHRDDRFFEKLATPDVTVADLIGDVDPIKAANLKLSYADDRVIHFGMIPRANRCIFVINELPDLQARIQVALFNILQEGDIQIRGFKLRMSLDMQFVFTANPEDYTNRGSIVTPLKDRIGSQILTHYPEDVATAKVITQQEAKMNAEQEDSIYVPEIAKDLLEQISFQARDSEYIDAKSGVSARLSITAYENLLSAAERRLLLSGDTKTTIRLGDFMGVIPSITGKVELVYEGEQEGADGVAMNLIEESVKTMFTGRFPQIKKLEREDIESPYQPLIDWFFEENGFELLDDHTDTEYKQRLDAITPLESLIKKHQPDIKPEDVYFLKEFVLWALVSHDKLSKFRFTQGIRFKDIYGSYISGL</sequence>
<dbReference type="Proteomes" id="UP000474296">
    <property type="component" value="Unassembled WGS sequence"/>
</dbReference>
<evidence type="ECO:0000313" key="3">
    <source>
        <dbReference type="Proteomes" id="UP000474296"/>
    </source>
</evidence>
<comment type="caution">
    <text evidence="2">The sequence shown here is derived from an EMBL/GenBank/DDBJ whole genome shotgun (WGS) entry which is preliminary data.</text>
</comment>
<dbReference type="PANTHER" id="PTHR30267:SF2">
    <property type="entry name" value="PROTEIN PRKA"/>
    <property type="match status" value="1"/>
</dbReference>